<dbReference type="STRING" id="7176.B0WLT4"/>
<evidence type="ECO:0000313" key="6">
    <source>
        <dbReference type="EMBL" id="EDS30662.1"/>
    </source>
</evidence>
<dbReference type="Gene3D" id="3.30.830.10">
    <property type="entry name" value="Metalloenzyme, LuxS/M16 peptidase-like"/>
    <property type="match status" value="1"/>
</dbReference>
<reference evidence="6" key="1">
    <citation type="submission" date="2007-03" db="EMBL/GenBank/DDBJ databases">
        <title>Annotation of Culex pipiens quinquefasciatus.</title>
        <authorList>
            <consortium name="The Broad Institute Genome Sequencing Platform"/>
            <person name="Atkinson P.W."/>
            <person name="Hemingway J."/>
            <person name="Christensen B.M."/>
            <person name="Higgs S."/>
            <person name="Kodira C."/>
            <person name="Hannick L."/>
            <person name="Megy K."/>
            <person name="O'Leary S."/>
            <person name="Pearson M."/>
            <person name="Haas B.J."/>
            <person name="Mauceli E."/>
            <person name="Wortman J.R."/>
            <person name="Lee N.H."/>
            <person name="Guigo R."/>
            <person name="Stanke M."/>
            <person name="Alvarado L."/>
            <person name="Amedeo P."/>
            <person name="Antoine C.H."/>
            <person name="Arensburger P."/>
            <person name="Bidwell S.L."/>
            <person name="Crawford M."/>
            <person name="Camaro F."/>
            <person name="Devon K."/>
            <person name="Engels R."/>
            <person name="Hammond M."/>
            <person name="Howarth C."/>
            <person name="Koehrsen M."/>
            <person name="Lawson D."/>
            <person name="Montgomery P."/>
            <person name="Nene V."/>
            <person name="Nusbaum C."/>
            <person name="Puiu D."/>
            <person name="Romero-Severson J."/>
            <person name="Severson D.W."/>
            <person name="Shumway M."/>
            <person name="Sisk P."/>
            <person name="Stolte C."/>
            <person name="Zeng Q."/>
            <person name="Eisenstadt E."/>
            <person name="Fraser-Liggett C."/>
            <person name="Strausberg R."/>
            <person name="Galagan J."/>
            <person name="Birren B."/>
            <person name="Collins F.H."/>
        </authorList>
    </citation>
    <scope>NUCLEOTIDE SEQUENCE [LARGE SCALE GENOMIC DNA]</scope>
    <source>
        <strain evidence="6">JHB</strain>
    </source>
</reference>
<reference evidence="7" key="2">
    <citation type="submission" date="2020-05" db="UniProtKB">
        <authorList>
            <consortium name="EnsemblMetazoa"/>
        </authorList>
    </citation>
    <scope>IDENTIFICATION</scope>
    <source>
        <strain evidence="7">JHB</strain>
    </source>
</reference>
<keyword evidence="5" id="KW-0482">Metalloprotease</keyword>
<evidence type="ECO:0000256" key="5">
    <source>
        <dbReference type="ARBA" id="ARBA00023049"/>
    </source>
</evidence>
<keyword evidence="3" id="KW-0378">Hydrolase</keyword>
<dbReference type="EnsemblMetazoa" id="CPIJ007552-RA">
    <property type="protein sequence ID" value="CPIJ007552-PA"/>
    <property type="gene ID" value="CPIJ007552"/>
</dbReference>
<name>B0WLT4_CULQU</name>
<dbReference type="VEuPathDB" id="VectorBase:CPIJ007552"/>
<dbReference type="HOGENOM" id="CLU_1095194_0_0_1"/>
<evidence type="ECO:0000313" key="7">
    <source>
        <dbReference type="EnsemblMetazoa" id="CPIJ007552-PA"/>
    </source>
</evidence>
<dbReference type="PANTHER" id="PTHR11851">
    <property type="entry name" value="METALLOPROTEASE"/>
    <property type="match status" value="1"/>
</dbReference>
<dbReference type="GO" id="GO:0006627">
    <property type="term" value="P:protein processing involved in protein targeting to mitochondrion"/>
    <property type="evidence" value="ECO:0007669"/>
    <property type="project" value="TreeGrafter"/>
</dbReference>
<dbReference type="AlphaFoldDB" id="B0WLT4"/>
<evidence type="ECO:0000256" key="1">
    <source>
        <dbReference type="ARBA" id="ARBA00022670"/>
    </source>
</evidence>
<dbReference type="GO" id="GO:0005739">
    <property type="term" value="C:mitochondrion"/>
    <property type="evidence" value="ECO:0007669"/>
    <property type="project" value="TreeGrafter"/>
</dbReference>
<dbReference type="EMBL" id="DS231990">
    <property type="protein sequence ID" value="EDS30662.1"/>
    <property type="molecule type" value="Genomic_DNA"/>
</dbReference>
<dbReference type="GO" id="GO:0046872">
    <property type="term" value="F:metal ion binding"/>
    <property type="evidence" value="ECO:0007669"/>
    <property type="project" value="UniProtKB-KW"/>
</dbReference>
<dbReference type="Proteomes" id="UP000002320">
    <property type="component" value="Unassembled WGS sequence"/>
</dbReference>
<proteinExistence type="predicted"/>
<evidence type="ECO:0000313" key="8">
    <source>
        <dbReference type="Proteomes" id="UP000002320"/>
    </source>
</evidence>
<keyword evidence="1" id="KW-0645">Protease</keyword>
<gene>
    <name evidence="7" type="primary">6040225</name>
    <name evidence="6" type="ORF">CpipJ_CPIJ007552</name>
</gene>
<dbReference type="InParanoid" id="B0WLT4"/>
<dbReference type="InterPro" id="IPR050361">
    <property type="entry name" value="MPP/UQCRC_Complex"/>
</dbReference>
<evidence type="ECO:0000256" key="4">
    <source>
        <dbReference type="ARBA" id="ARBA00022833"/>
    </source>
</evidence>
<sequence length="254" mass="28392">MAANLSCLNIDAWANLIDMNSSCKTRWAGNKNQLVTSRLTRAETECERVMQEVESKLPEVIFDHLNATACQGIPLGNTILGPTKNIQLIDKAVLQAYTNSHFKVPASSWPQRVDTSGTMVTHSEVDHIENLLKTNMLLQLDGTTPIFEDIGCQMLCDNSRIPRQYIFDCCSAIAPIENLFNYMRIRSSMIQEGGAQQAQVDKPGLTRVRTNGSLGDGHLATTNFCRQLQMKRTVRGHAPVEVKRDCVNWSRIIN</sequence>
<keyword evidence="8" id="KW-1185">Reference proteome</keyword>
<dbReference type="eggNOG" id="KOG0960">
    <property type="taxonomic scope" value="Eukaryota"/>
</dbReference>
<dbReference type="KEGG" id="cqu:CpipJ_CPIJ007552"/>
<keyword evidence="4" id="KW-0862">Zinc</keyword>
<evidence type="ECO:0000256" key="3">
    <source>
        <dbReference type="ARBA" id="ARBA00022801"/>
    </source>
</evidence>
<protein>
    <submittedName>
        <fullName evidence="6 7">Mitochondrial processing peptidase beta subunit</fullName>
    </submittedName>
</protein>
<dbReference type="GO" id="GO:0004222">
    <property type="term" value="F:metalloendopeptidase activity"/>
    <property type="evidence" value="ECO:0007669"/>
    <property type="project" value="TreeGrafter"/>
</dbReference>
<dbReference type="PANTHER" id="PTHR11851:SF149">
    <property type="entry name" value="GH01077P"/>
    <property type="match status" value="1"/>
</dbReference>
<accession>B0WLT4</accession>
<organism>
    <name type="scientific">Culex quinquefasciatus</name>
    <name type="common">Southern house mosquito</name>
    <name type="synonym">Culex pungens</name>
    <dbReference type="NCBI Taxonomy" id="7176"/>
    <lineage>
        <taxon>Eukaryota</taxon>
        <taxon>Metazoa</taxon>
        <taxon>Ecdysozoa</taxon>
        <taxon>Arthropoda</taxon>
        <taxon>Hexapoda</taxon>
        <taxon>Insecta</taxon>
        <taxon>Pterygota</taxon>
        <taxon>Neoptera</taxon>
        <taxon>Endopterygota</taxon>
        <taxon>Diptera</taxon>
        <taxon>Nematocera</taxon>
        <taxon>Culicoidea</taxon>
        <taxon>Culicidae</taxon>
        <taxon>Culicinae</taxon>
        <taxon>Culicini</taxon>
        <taxon>Culex</taxon>
        <taxon>Culex</taxon>
    </lineage>
</organism>
<keyword evidence="2" id="KW-0479">Metal-binding</keyword>
<evidence type="ECO:0000256" key="2">
    <source>
        <dbReference type="ARBA" id="ARBA00022723"/>
    </source>
</evidence>